<dbReference type="STRING" id="4232.A0A251V682"/>
<dbReference type="PANTHER" id="PTHR33116:SF78">
    <property type="entry name" value="OS12G0587133 PROTEIN"/>
    <property type="match status" value="1"/>
</dbReference>
<name>A0A251V682_HELAN</name>
<dbReference type="OMA" id="ACNTINI"/>
<proteinExistence type="predicted"/>
<keyword evidence="2" id="KW-0695">RNA-directed DNA polymerase</keyword>
<keyword evidence="2" id="KW-0548">Nucleotidyltransferase</keyword>
<accession>A0A251V682</accession>
<reference evidence="3" key="1">
    <citation type="journal article" date="2017" name="Nature">
        <title>The sunflower genome provides insights into oil metabolism, flowering and Asterid evolution.</title>
        <authorList>
            <person name="Badouin H."/>
            <person name="Gouzy J."/>
            <person name="Grassa C.J."/>
            <person name="Murat F."/>
            <person name="Staton S.E."/>
            <person name="Cottret L."/>
            <person name="Lelandais-Briere C."/>
            <person name="Owens G.L."/>
            <person name="Carrere S."/>
            <person name="Mayjonade B."/>
            <person name="Legrand L."/>
            <person name="Gill N."/>
            <person name="Kane N.C."/>
            <person name="Bowers J.E."/>
            <person name="Hubner S."/>
            <person name="Bellec A."/>
            <person name="Berard A."/>
            <person name="Berges H."/>
            <person name="Blanchet N."/>
            <person name="Boniface M.C."/>
            <person name="Brunel D."/>
            <person name="Catrice O."/>
            <person name="Chaidir N."/>
            <person name="Claudel C."/>
            <person name="Donnadieu C."/>
            <person name="Faraut T."/>
            <person name="Fievet G."/>
            <person name="Helmstetter N."/>
            <person name="King M."/>
            <person name="Knapp S.J."/>
            <person name="Lai Z."/>
            <person name="Le Paslier M.C."/>
            <person name="Lippi Y."/>
            <person name="Lorenzon L."/>
            <person name="Mandel J.R."/>
            <person name="Marage G."/>
            <person name="Marchand G."/>
            <person name="Marquand E."/>
            <person name="Bret-Mestries E."/>
            <person name="Morien E."/>
            <person name="Nambeesan S."/>
            <person name="Nguyen T."/>
            <person name="Pegot-Espagnet P."/>
            <person name="Pouilly N."/>
            <person name="Raftis F."/>
            <person name="Sallet E."/>
            <person name="Schiex T."/>
            <person name="Thomas J."/>
            <person name="Vandecasteele C."/>
            <person name="Vares D."/>
            <person name="Vear F."/>
            <person name="Vautrin S."/>
            <person name="Crespi M."/>
            <person name="Mangin B."/>
            <person name="Burke J.M."/>
            <person name="Salse J."/>
            <person name="Munos S."/>
            <person name="Vincourt P."/>
            <person name="Rieseberg L.H."/>
            <person name="Langlade N.B."/>
        </authorList>
    </citation>
    <scope>NUCLEOTIDE SEQUENCE [LARGE SCALE GENOMIC DNA]</scope>
    <source>
        <strain evidence="3">cv. SF193</strain>
    </source>
</reference>
<dbReference type="EMBL" id="CM007892">
    <property type="protein sequence ID" value="OTG31085.1"/>
    <property type="molecule type" value="Genomic_DNA"/>
</dbReference>
<keyword evidence="3" id="KW-1185">Reference proteome</keyword>
<dbReference type="Proteomes" id="UP000215914">
    <property type="component" value="Chromosome 3"/>
</dbReference>
<dbReference type="PANTHER" id="PTHR33116">
    <property type="entry name" value="REVERSE TRANSCRIPTASE ZINC-BINDING DOMAIN-CONTAINING PROTEIN-RELATED-RELATED"/>
    <property type="match status" value="1"/>
</dbReference>
<evidence type="ECO:0000313" key="3">
    <source>
        <dbReference type="Proteomes" id="UP000215914"/>
    </source>
</evidence>
<sequence>MNGWKWMADHNGSFSVNSAKRLMTNVSAGTNSWNMNWKGWVPLKCKVMAWRATLNRLPTKTELLKRGVPLPNAVCMLCNSEDETSLHLFTGCYYSDEIWSRIQRWCRMAPMYAFEVSDLLKMTDLQTIAKHDRYILKGIVITTMWALWNERNNRSFEGKSRRPIEVVEIIKTTSYFWIRNRSKIKNIDWNVWCNFPLNLM</sequence>
<dbReference type="AlphaFoldDB" id="A0A251V682"/>
<feature type="domain" description="Reverse transcriptase zinc-binding" evidence="1">
    <location>
        <begin position="14"/>
        <end position="99"/>
    </location>
</feature>
<keyword evidence="2" id="KW-0808">Transferase</keyword>
<dbReference type="GO" id="GO:0003964">
    <property type="term" value="F:RNA-directed DNA polymerase activity"/>
    <property type="evidence" value="ECO:0007669"/>
    <property type="project" value="UniProtKB-KW"/>
</dbReference>
<evidence type="ECO:0000313" key="2">
    <source>
        <dbReference type="EMBL" id="OTG31085.1"/>
    </source>
</evidence>
<gene>
    <name evidence="2" type="ORF">HannXRQ_Chr03g0071601</name>
</gene>
<organism evidence="2 3">
    <name type="scientific">Helianthus annuus</name>
    <name type="common">Common sunflower</name>
    <dbReference type="NCBI Taxonomy" id="4232"/>
    <lineage>
        <taxon>Eukaryota</taxon>
        <taxon>Viridiplantae</taxon>
        <taxon>Streptophyta</taxon>
        <taxon>Embryophyta</taxon>
        <taxon>Tracheophyta</taxon>
        <taxon>Spermatophyta</taxon>
        <taxon>Magnoliopsida</taxon>
        <taxon>eudicotyledons</taxon>
        <taxon>Gunneridae</taxon>
        <taxon>Pentapetalae</taxon>
        <taxon>asterids</taxon>
        <taxon>campanulids</taxon>
        <taxon>Asterales</taxon>
        <taxon>Asteraceae</taxon>
        <taxon>Asteroideae</taxon>
        <taxon>Heliantheae alliance</taxon>
        <taxon>Heliantheae</taxon>
        <taxon>Helianthus</taxon>
    </lineage>
</organism>
<dbReference type="Pfam" id="PF13966">
    <property type="entry name" value="zf-RVT"/>
    <property type="match status" value="1"/>
</dbReference>
<protein>
    <submittedName>
        <fullName evidence="2">Putative reverse transcriptase zinc-binding domain-containing protein</fullName>
    </submittedName>
</protein>
<evidence type="ECO:0000259" key="1">
    <source>
        <dbReference type="Pfam" id="PF13966"/>
    </source>
</evidence>
<dbReference type="InterPro" id="IPR026960">
    <property type="entry name" value="RVT-Znf"/>
</dbReference>
<dbReference type="InParanoid" id="A0A251V682"/>